<gene>
    <name evidence="3" type="ORF">CXY01_07220</name>
</gene>
<dbReference type="InterPro" id="IPR032109">
    <property type="entry name" value="Big_3_5"/>
</dbReference>
<reference evidence="3 4" key="1">
    <citation type="submission" date="2019-07" db="EMBL/GenBank/DDBJ databases">
        <title>Whole genome shotgun sequence of Cellulomonas xylanilytica NBRC 101102.</title>
        <authorList>
            <person name="Hosoyama A."/>
            <person name="Uohara A."/>
            <person name="Ohji S."/>
            <person name="Ichikawa N."/>
        </authorList>
    </citation>
    <scope>NUCLEOTIDE SEQUENCE [LARGE SCALE GENOMIC DNA]</scope>
    <source>
        <strain evidence="3 4">NBRC 101102</strain>
    </source>
</reference>
<evidence type="ECO:0000256" key="1">
    <source>
        <dbReference type="SAM" id="SignalP"/>
    </source>
</evidence>
<dbReference type="Proteomes" id="UP000321118">
    <property type="component" value="Unassembled WGS sequence"/>
</dbReference>
<dbReference type="Pfam" id="PF16640">
    <property type="entry name" value="Big_3_5"/>
    <property type="match status" value="1"/>
</dbReference>
<feature type="signal peptide" evidence="1">
    <location>
        <begin position="1"/>
        <end position="42"/>
    </location>
</feature>
<sequence length="656" mass="66996">MPFVPRRRPTPAPPTRHHRRGIALAAAGSLALTLAATVPSVAADTTTLSGELVRVSNDVQPTLPGEVHGEEFLIETPAGQLVPVDLPAAYTDFDAGTTIVASVSAPDAEGTRDVLSATLTEPGTDVAAAVTSQPASAHHAYVVVIADATIGGDITTAQADQMTTAAADYWVREAKGAISSFDIAARATLVLDGSCASNYASLWQRAGALFPGVSFSNGNHLIVYSPSGCTTYPYIGIAAVGGSLASGGRVQIADGPYWSTVAHELGHNVSLGHADLEYVTPTTAPVIGEYFGAFGPMSARIGSYTPATLEAGFQEQLLLPGRDLRRTTLPWTAQPTTTVHTLSPSTSLTGVTSVEFTDPANGARYFVEYRAGAGADAGTFYTTGGTLSASGRVSVYSPGVHVTRVDGSELTTLSSFDGIRYRATHAAGTTFAATPNRFSVAVTALSPSSATVAITVGKDARVPSVTALSNPNVRYGARLTGRVSVQGVPDGGVVDVFSGATKLASVTLTGGSAAWTGPVKAPGTYPVTASYLGSTTHLPSSATGSVTVDKAVTTPTVLAPNVPYGATPRVTVIVGSPTGVATATGTVDLYRGATKLTTLTLVAGRATWNGPVWASGSYAVSAKYLGSATHQASTSATVPFSVTPYQPGRGSLRGKF</sequence>
<feature type="domain" description="Bacterial Ig-like" evidence="2">
    <location>
        <begin position="561"/>
        <end position="643"/>
    </location>
</feature>
<organism evidence="3 4">
    <name type="scientific">Cellulomonas xylanilytica</name>
    <dbReference type="NCBI Taxonomy" id="233583"/>
    <lineage>
        <taxon>Bacteria</taxon>
        <taxon>Bacillati</taxon>
        <taxon>Actinomycetota</taxon>
        <taxon>Actinomycetes</taxon>
        <taxon>Micrococcales</taxon>
        <taxon>Cellulomonadaceae</taxon>
        <taxon>Cellulomonas</taxon>
    </lineage>
</organism>
<dbReference type="Gene3D" id="2.60.40.10">
    <property type="entry name" value="Immunoglobulins"/>
    <property type="match status" value="2"/>
</dbReference>
<keyword evidence="4" id="KW-1185">Reference proteome</keyword>
<dbReference type="OrthoDB" id="3758789at2"/>
<dbReference type="EMBL" id="BJUB01000002">
    <property type="protein sequence ID" value="GEK20202.1"/>
    <property type="molecule type" value="Genomic_DNA"/>
</dbReference>
<dbReference type="SUPFAM" id="SSF55486">
    <property type="entry name" value="Metalloproteases ('zincins'), catalytic domain"/>
    <property type="match status" value="1"/>
</dbReference>
<protein>
    <recommendedName>
        <fullName evidence="2">Bacterial Ig-like domain-containing protein</fullName>
    </recommendedName>
</protein>
<accession>A0A510UZV4</accession>
<comment type="caution">
    <text evidence="3">The sequence shown here is derived from an EMBL/GenBank/DDBJ whole genome shotgun (WGS) entry which is preliminary data.</text>
</comment>
<dbReference type="AlphaFoldDB" id="A0A510UZV4"/>
<keyword evidence="1" id="KW-0732">Signal</keyword>
<evidence type="ECO:0000313" key="4">
    <source>
        <dbReference type="Proteomes" id="UP000321118"/>
    </source>
</evidence>
<proteinExistence type="predicted"/>
<feature type="chain" id="PRO_5022043559" description="Bacterial Ig-like domain-containing protein" evidence="1">
    <location>
        <begin position="43"/>
        <end position="656"/>
    </location>
</feature>
<name>A0A510UZV4_9CELL</name>
<evidence type="ECO:0000259" key="2">
    <source>
        <dbReference type="Pfam" id="PF16640"/>
    </source>
</evidence>
<dbReference type="GO" id="GO:0005975">
    <property type="term" value="P:carbohydrate metabolic process"/>
    <property type="evidence" value="ECO:0007669"/>
    <property type="project" value="UniProtKB-ARBA"/>
</dbReference>
<dbReference type="InterPro" id="IPR013783">
    <property type="entry name" value="Ig-like_fold"/>
</dbReference>
<evidence type="ECO:0000313" key="3">
    <source>
        <dbReference type="EMBL" id="GEK20202.1"/>
    </source>
</evidence>
<dbReference type="RefSeq" id="WP_146925703.1">
    <property type="nucleotide sequence ID" value="NZ_BJUB01000002.1"/>
</dbReference>